<dbReference type="InterPro" id="IPR036322">
    <property type="entry name" value="WD40_repeat_dom_sf"/>
</dbReference>
<keyword evidence="3" id="KW-1185">Reference proteome</keyword>
<dbReference type="Proteomes" id="UP000187209">
    <property type="component" value="Unassembled WGS sequence"/>
</dbReference>
<dbReference type="SUPFAM" id="SSF50978">
    <property type="entry name" value="WD40 repeat-like"/>
    <property type="match status" value="1"/>
</dbReference>
<name>A0A1R2B3B5_9CILI</name>
<evidence type="ECO:0000256" key="1">
    <source>
        <dbReference type="SAM" id="Phobius"/>
    </source>
</evidence>
<feature type="transmembrane region" description="Helical" evidence="1">
    <location>
        <begin position="83"/>
        <end position="103"/>
    </location>
</feature>
<protein>
    <submittedName>
        <fullName evidence="2">Uncharacterized protein</fullName>
    </submittedName>
</protein>
<evidence type="ECO:0000313" key="2">
    <source>
        <dbReference type="EMBL" id="OMJ71237.1"/>
    </source>
</evidence>
<gene>
    <name evidence="2" type="ORF">SteCoe_30624</name>
</gene>
<sequence length="379" mass="44069">MLGPLNERSINSNPLNQTEISDLDFEFQPSFFSFDLTDKIPKTTVSSNEIVMCDNISISPLQKKLISQVSFKKLLLNLQKKRILIFIYFIMLFIGCLTVFTFLCQLYSKTSNYDINNRYGSNEEIITGINKKICSLADMLYLDNKCQKEQDFCVTFSNSMMSLTERFELLRDVFHWVPTVGGIIKNIYSLEAIDNCSYFIGFSYYSIYMWQLNTNNARNLSISQAITLIKIAPNEKFAILSGIEGKAFLFNITSFKVTILESFALNNNIYTKILISNDSKFIFLYCESNRKIYVEHSDKDLIIQIYEGVNQRVYNMISSEFNNDLIINDEVSVKIYFIHSNIPAYIIKNIQEFKKFKGKYHELIHFEKHFAKGNYLKVS</sequence>
<keyword evidence="1" id="KW-0472">Membrane</keyword>
<accession>A0A1R2B3B5</accession>
<dbReference type="EMBL" id="MPUH01001011">
    <property type="protein sequence ID" value="OMJ71237.1"/>
    <property type="molecule type" value="Genomic_DNA"/>
</dbReference>
<organism evidence="2 3">
    <name type="scientific">Stentor coeruleus</name>
    <dbReference type="NCBI Taxonomy" id="5963"/>
    <lineage>
        <taxon>Eukaryota</taxon>
        <taxon>Sar</taxon>
        <taxon>Alveolata</taxon>
        <taxon>Ciliophora</taxon>
        <taxon>Postciliodesmatophora</taxon>
        <taxon>Heterotrichea</taxon>
        <taxon>Heterotrichida</taxon>
        <taxon>Stentoridae</taxon>
        <taxon>Stentor</taxon>
    </lineage>
</organism>
<keyword evidence="1" id="KW-0812">Transmembrane</keyword>
<comment type="caution">
    <text evidence="2">The sequence shown here is derived from an EMBL/GenBank/DDBJ whole genome shotgun (WGS) entry which is preliminary data.</text>
</comment>
<proteinExistence type="predicted"/>
<reference evidence="2 3" key="1">
    <citation type="submission" date="2016-11" db="EMBL/GenBank/DDBJ databases">
        <title>The macronuclear genome of Stentor coeruleus: a giant cell with tiny introns.</title>
        <authorList>
            <person name="Slabodnick M."/>
            <person name="Ruby J.G."/>
            <person name="Reiff S.B."/>
            <person name="Swart E.C."/>
            <person name="Gosai S."/>
            <person name="Prabakaran S."/>
            <person name="Witkowska E."/>
            <person name="Larue G.E."/>
            <person name="Fisher S."/>
            <person name="Freeman R.M."/>
            <person name="Gunawardena J."/>
            <person name="Chu W."/>
            <person name="Stover N.A."/>
            <person name="Gregory B.D."/>
            <person name="Nowacki M."/>
            <person name="Derisi J."/>
            <person name="Roy S.W."/>
            <person name="Marshall W.F."/>
            <person name="Sood P."/>
        </authorList>
    </citation>
    <scope>NUCLEOTIDE SEQUENCE [LARGE SCALE GENOMIC DNA]</scope>
    <source>
        <strain evidence="2">WM001</strain>
    </source>
</reference>
<evidence type="ECO:0000313" key="3">
    <source>
        <dbReference type="Proteomes" id="UP000187209"/>
    </source>
</evidence>
<keyword evidence="1" id="KW-1133">Transmembrane helix</keyword>
<dbReference type="AlphaFoldDB" id="A0A1R2B3B5"/>